<dbReference type="PANTHER" id="PTHR21340:SF0">
    <property type="entry name" value="BIS(5'-NUCLEOSYL)-TETRAPHOSPHATASE [ASYMMETRICAL]"/>
    <property type="match status" value="1"/>
</dbReference>
<dbReference type="PROSITE" id="PS51462">
    <property type="entry name" value="NUDIX"/>
    <property type="match status" value="1"/>
</dbReference>
<feature type="domain" description="Nudix hydrolase" evidence="2">
    <location>
        <begin position="3"/>
        <end position="134"/>
    </location>
</feature>
<dbReference type="SUPFAM" id="SSF55811">
    <property type="entry name" value="Nudix"/>
    <property type="match status" value="1"/>
</dbReference>
<proteinExistence type="predicted"/>
<dbReference type="RefSeq" id="WP_206845286.1">
    <property type="nucleotide sequence ID" value="NZ_CP065956.1"/>
</dbReference>
<keyword evidence="1" id="KW-0378">Hydrolase</keyword>
<gene>
    <name evidence="3" type="ORF">EM20IM_07345</name>
</gene>
<name>A0ABX7PTK2_9BACT</name>
<dbReference type="InterPro" id="IPR020084">
    <property type="entry name" value="NUDIX_hydrolase_CS"/>
</dbReference>
<evidence type="ECO:0000313" key="3">
    <source>
        <dbReference type="EMBL" id="QSR86310.1"/>
    </source>
</evidence>
<dbReference type="InterPro" id="IPR000086">
    <property type="entry name" value="NUDIX_hydrolase_dom"/>
</dbReference>
<dbReference type="PANTHER" id="PTHR21340">
    <property type="entry name" value="DIADENOSINE 5,5-P1,P4-TETRAPHOSPHATE PYROPHOSPHOHYDROLASE MUTT"/>
    <property type="match status" value="1"/>
</dbReference>
<organism evidence="3 4">
    <name type="scientific">Candidatus Methylacidiphilum infernorum</name>
    <dbReference type="NCBI Taxonomy" id="511746"/>
    <lineage>
        <taxon>Bacteria</taxon>
        <taxon>Pseudomonadati</taxon>
        <taxon>Verrucomicrobiota</taxon>
        <taxon>Methylacidiphilae</taxon>
        <taxon>Methylacidiphilales</taxon>
        <taxon>Methylacidiphilaceae</taxon>
        <taxon>Methylacidiphilum (ex Ratnadevi et al. 2023)</taxon>
    </lineage>
</organism>
<sequence>MKKITRSAGLVVYKEINNQPFYLILRAYRNWDFPKGTVQNGETDLETALRETREETNLQKVEFPFGPISKDTEIYSKGKIGKFFIAQLKEGEPTLLPSPELGKPEHHEWRWASYEEAKKLLPSYLIPILEWAHSLISTSLDREKNKLG</sequence>
<dbReference type="PROSITE" id="PS00893">
    <property type="entry name" value="NUDIX_BOX"/>
    <property type="match status" value="1"/>
</dbReference>
<dbReference type="InterPro" id="IPR051325">
    <property type="entry name" value="Nudix_hydrolase_domain"/>
</dbReference>
<dbReference type="Pfam" id="PF00293">
    <property type="entry name" value="NUDIX"/>
    <property type="match status" value="1"/>
</dbReference>
<reference evidence="3 4" key="1">
    <citation type="submission" date="2020-12" db="EMBL/GenBank/DDBJ databases">
        <authorList>
            <person name="Awala S.I."/>
            <person name="Gwak J.-H."/>
            <person name="Kim S.-J."/>
            <person name="Rhee S.-K."/>
        </authorList>
    </citation>
    <scope>NUCLEOTIDE SEQUENCE [LARGE SCALE GENOMIC DNA]</scope>
    <source>
        <strain evidence="3 4">IT5</strain>
    </source>
</reference>
<accession>A0ABX7PTK2</accession>
<dbReference type="Proteomes" id="UP000663088">
    <property type="component" value="Chromosome"/>
</dbReference>
<protein>
    <submittedName>
        <fullName evidence="3">NUDIX domain-containing protein</fullName>
    </submittedName>
</protein>
<keyword evidence="4" id="KW-1185">Reference proteome</keyword>
<evidence type="ECO:0000256" key="1">
    <source>
        <dbReference type="ARBA" id="ARBA00022801"/>
    </source>
</evidence>
<dbReference type="InterPro" id="IPR015797">
    <property type="entry name" value="NUDIX_hydrolase-like_dom_sf"/>
</dbReference>
<dbReference type="EMBL" id="CP065956">
    <property type="protein sequence ID" value="QSR86310.1"/>
    <property type="molecule type" value="Genomic_DNA"/>
</dbReference>
<dbReference type="Gene3D" id="3.90.79.10">
    <property type="entry name" value="Nucleoside Triphosphate Pyrophosphohydrolase"/>
    <property type="match status" value="1"/>
</dbReference>
<evidence type="ECO:0000259" key="2">
    <source>
        <dbReference type="PROSITE" id="PS51462"/>
    </source>
</evidence>
<evidence type="ECO:0000313" key="4">
    <source>
        <dbReference type="Proteomes" id="UP000663088"/>
    </source>
</evidence>